<sequence length="41" mass="4777">MLPWKCSCNRWAYRPVSTSSDQIDQPPCRHRGAVENCRQIS</sequence>
<dbReference type="AlphaFoldDB" id="A0A6A8AAD6"/>
<organism evidence="2 3">
    <name type="scientific">Endobacterium cereale</name>
    <dbReference type="NCBI Taxonomy" id="2663029"/>
    <lineage>
        <taxon>Bacteria</taxon>
        <taxon>Pseudomonadati</taxon>
        <taxon>Pseudomonadota</taxon>
        <taxon>Alphaproteobacteria</taxon>
        <taxon>Hyphomicrobiales</taxon>
        <taxon>Rhizobiaceae</taxon>
        <taxon>Endobacterium</taxon>
    </lineage>
</organism>
<accession>A0A6A8AAD6</accession>
<comment type="caution">
    <text evidence="2">The sequence shown here is derived from an EMBL/GenBank/DDBJ whole genome shotgun (WGS) entry which is preliminary data.</text>
</comment>
<reference evidence="2 3" key="1">
    <citation type="submission" date="2019-11" db="EMBL/GenBank/DDBJ databases">
        <title>Genome analysis of Rhizobacterium cereale a novel genus and species isolated from maize roots in North Spain.</title>
        <authorList>
            <person name="Menendez E."/>
            <person name="Flores-Felix J.D."/>
            <person name="Ramirez-Bahena M.-H."/>
            <person name="Igual J.M."/>
            <person name="Garcia-Fraile P."/>
            <person name="Peix A."/>
            <person name="Velazquez E."/>
        </authorList>
    </citation>
    <scope>NUCLEOTIDE SEQUENCE [LARGE SCALE GENOMIC DNA]</scope>
    <source>
        <strain evidence="2 3">RZME27</strain>
    </source>
</reference>
<evidence type="ECO:0000313" key="3">
    <source>
        <dbReference type="Proteomes" id="UP000435138"/>
    </source>
</evidence>
<evidence type="ECO:0000259" key="1">
    <source>
        <dbReference type="Pfam" id="PF04434"/>
    </source>
</evidence>
<name>A0A6A8AAD6_9HYPH</name>
<dbReference type="GO" id="GO:0008270">
    <property type="term" value="F:zinc ion binding"/>
    <property type="evidence" value="ECO:0007669"/>
    <property type="project" value="InterPro"/>
</dbReference>
<proteinExistence type="predicted"/>
<dbReference type="EMBL" id="WIXI01000041">
    <property type="protein sequence ID" value="MQY46600.1"/>
    <property type="molecule type" value="Genomic_DNA"/>
</dbReference>
<dbReference type="RefSeq" id="WP_153354088.1">
    <property type="nucleotide sequence ID" value="NZ_JAYKOO010000006.1"/>
</dbReference>
<dbReference type="Pfam" id="PF04434">
    <property type="entry name" value="SWIM"/>
    <property type="match status" value="1"/>
</dbReference>
<dbReference type="InterPro" id="IPR007527">
    <property type="entry name" value="Znf_SWIM"/>
</dbReference>
<protein>
    <recommendedName>
        <fullName evidence="1">SWIM-type domain-containing protein</fullName>
    </recommendedName>
</protein>
<keyword evidence="3" id="KW-1185">Reference proteome</keyword>
<feature type="domain" description="SWIM-type" evidence="1">
    <location>
        <begin position="3"/>
        <end position="38"/>
    </location>
</feature>
<evidence type="ECO:0000313" key="2">
    <source>
        <dbReference type="EMBL" id="MQY46600.1"/>
    </source>
</evidence>
<gene>
    <name evidence="2" type="ORF">GAO09_11150</name>
</gene>
<dbReference type="Proteomes" id="UP000435138">
    <property type="component" value="Unassembled WGS sequence"/>
</dbReference>